<keyword evidence="4" id="KW-1185">Reference proteome</keyword>
<sequence length="145" mass="15635">MIRKFATAMSLIAMLVLSGCASVPMASKNDDAMAKQFTPSTDKAVVYVYRDETLGAAIKMPLLIDGQSVGDTAAKTYLRKELAPGSHTIVSKAEADSTLTLDVQAGKTYFVWQEIKMGMFAARSALHQVDETKGRAAVEKCTLIL</sequence>
<dbReference type="Proteomes" id="UP001549184">
    <property type="component" value="Unassembled WGS sequence"/>
</dbReference>
<reference evidence="3 4" key="1">
    <citation type="submission" date="2024-06" db="EMBL/GenBank/DDBJ databases">
        <title>Sorghum-associated microbial communities from plants grown in Nebraska, USA.</title>
        <authorList>
            <person name="Schachtman D."/>
        </authorList>
    </citation>
    <scope>NUCLEOTIDE SEQUENCE [LARGE SCALE GENOMIC DNA]</scope>
    <source>
        <strain evidence="3 4">1073</strain>
    </source>
</reference>
<dbReference type="EMBL" id="JBEPMU010000004">
    <property type="protein sequence ID" value="MET3652979.1"/>
    <property type="molecule type" value="Genomic_DNA"/>
</dbReference>
<evidence type="ECO:0000259" key="2">
    <source>
        <dbReference type="Pfam" id="PF11008"/>
    </source>
</evidence>
<protein>
    <submittedName>
        <fullName evidence="3">Uncharacterized protein YceK</fullName>
    </submittedName>
</protein>
<dbReference type="PROSITE" id="PS51257">
    <property type="entry name" value="PROKAR_LIPOPROTEIN"/>
    <property type="match status" value="1"/>
</dbReference>
<dbReference type="InterPro" id="IPR022548">
    <property type="entry name" value="DUF2846"/>
</dbReference>
<organism evidence="3 4">
    <name type="scientific">Dyella japonica</name>
    <dbReference type="NCBI Taxonomy" id="231455"/>
    <lineage>
        <taxon>Bacteria</taxon>
        <taxon>Pseudomonadati</taxon>
        <taxon>Pseudomonadota</taxon>
        <taxon>Gammaproteobacteria</taxon>
        <taxon>Lysobacterales</taxon>
        <taxon>Rhodanobacteraceae</taxon>
        <taxon>Dyella</taxon>
    </lineage>
</organism>
<proteinExistence type="predicted"/>
<dbReference type="Pfam" id="PF11008">
    <property type="entry name" value="DUF2846"/>
    <property type="match status" value="1"/>
</dbReference>
<evidence type="ECO:0000313" key="3">
    <source>
        <dbReference type="EMBL" id="MET3652979.1"/>
    </source>
</evidence>
<dbReference type="PIRSF" id="PIRSF012335">
    <property type="entry name" value="UCP012335"/>
    <property type="match status" value="1"/>
</dbReference>
<name>A0ABV2JVW1_9GAMM</name>
<dbReference type="InterPro" id="IPR016596">
    <property type="entry name" value="UCP012335"/>
</dbReference>
<feature type="domain" description="DUF2846" evidence="2">
    <location>
        <begin position="41"/>
        <end position="118"/>
    </location>
</feature>
<feature type="signal peptide" evidence="1">
    <location>
        <begin position="1"/>
        <end position="21"/>
    </location>
</feature>
<keyword evidence="1" id="KW-0732">Signal</keyword>
<accession>A0ABV2JVW1</accession>
<evidence type="ECO:0000256" key="1">
    <source>
        <dbReference type="SAM" id="SignalP"/>
    </source>
</evidence>
<feature type="chain" id="PRO_5045099836" evidence="1">
    <location>
        <begin position="22"/>
        <end position="145"/>
    </location>
</feature>
<comment type="caution">
    <text evidence="3">The sequence shown here is derived from an EMBL/GenBank/DDBJ whole genome shotgun (WGS) entry which is preliminary data.</text>
</comment>
<dbReference type="RefSeq" id="WP_354014384.1">
    <property type="nucleotide sequence ID" value="NZ_JBEPMU010000004.1"/>
</dbReference>
<evidence type="ECO:0000313" key="4">
    <source>
        <dbReference type="Proteomes" id="UP001549184"/>
    </source>
</evidence>
<gene>
    <name evidence="3" type="ORF">ABIC75_002715</name>
</gene>